<dbReference type="AlphaFoldDB" id="A0A5C6A9Y3"/>
<dbReference type="EMBL" id="SJPR01000004">
    <property type="protein sequence ID" value="TWT96167.1"/>
    <property type="molecule type" value="Genomic_DNA"/>
</dbReference>
<accession>A0A5C6A9Y3</accession>
<evidence type="ECO:0000313" key="3">
    <source>
        <dbReference type="Proteomes" id="UP000317421"/>
    </source>
</evidence>
<evidence type="ECO:0008006" key="4">
    <source>
        <dbReference type="Google" id="ProtNLM"/>
    </source>
</evidence>
<gene>
    <name evidence="2" type="ORF">Pla108_32540</name>
</gene>
<protein>
    <recommendedName>
        <fullName evidence="4">PEP-CTERM protein-sorting domain-containing protein</fullName>
    </recommendedName>
</protein>
<proteinExistence type="predicted"/>
<evidence type="ECO:0000256" key="1">
    <source>
        <dbReference type="SAM" id="SignalP"/>
    </source>
</evidence>
<reference evidence="2 3" key="1">
    <citation type="submission" date="2019-02" db="EMBL/GenBank/DDBJ databases">
        <title>Deep-cultivation of Planctomycetes and their phenomic and genomic characterization uncovers novel biology.</title>
        <authorList>
            <person name="Wiegand S."/>
            <person name="Jogler M."/>
            <person name="Boedeker C."/>
            <person name="Pinto D."/>
            <person name="Vollmers J."/>
            <person name="Rivas-Marin E."/>
            <person name="Kohn T."/>
            <person name="Peeters S.H."/>
            <person name="Heuer A."/>
            <person name="Rast P."/>
            <person name="Oberbeckmann S."/>
            <person name="Bunk B."/>
            <person name="Jeske O."/>
            <person name="Meyerdierks A."/>
            <person name="Storesund J.E."/>
            <person name="Kallscheuer N."/>
            <person name="Luecker S."/>
            <person name="Lage O.M."/>
            <person name="Pohl T."/>
            <person name="Merkel B.J."/>
            <person name="Hornburger P."/>
            <person name="Mueller R.-W."/>
            <person name="Bruemmer F."/>
            <person name="Labrenz M."/>
            <person name="Spormann A.M."/>
            <person name="Op Den Camp H."/>
            <person name="Overmann J."/>
            <person name="Amann R."/>
            <person name="Jetten M.S.M."/>
            <person name="Mascher T."/>
            <person name="Medema M.H."/>
            <person name="Devos D.P."/>
            <person name="Kaster A.-K."/>
            <person name="Ovreas L."/>
            <person name="Rohde M."/>
            <person name="Galperin M.Y."/>
            <person name="Jogler C."/>
        </authorList>
    </citation>
    <scope>NUCLEOTIDE SEQUENCE [LARGE SCALE GENOMIC DNA]</scope>
    <source>
        <strain evidence="2 3">Pla108</strain>
    </source>
</reference>
<dbReference type="OrthoDB" id="280126at2"/>
<comment type="caution">
    <text evidence="2">The sequence shown here is derived from an EMBL/GenBank/DDBJ whole genome shotgun (WGS) entry which is preliminary data.</text>
</comment>
<dbReference type="RefSeq" id="WP_146445948.1">
    <property type="nucleotide sequence ID" value="NZ_SJPR01000004.1"/>
</dbReference>
<evidence type="ECO:0000313" key="2">
    <source>
        <dbReference type="EMBL" id="TWT96167.1"/>
    </source>
</evidence>
<sequence length="291" mass="30811" precursor="true">MNATIQSTFSAWRCAQAMLAVLVTAGVSPAATFTIVDGEGFESPSYSTTFIGTGQLEGQFASTTGGFGTQQWLQSPLAGAGTAVVQSSVVASGSQAVEVNRAANSDDRWAVPVSGYPSMQYICIEWDMRVDQTFSSTGFGPFFGVEANDDDGNPVLRAGMLGVDAATGEVLYGDSVSGLIPTPGGETVAFDAWNSYRMIFDYSVNMYHGFLNGVPLFTTDFEFAGVDQFTDADIAALAASLDAESQSLTGTAYFDNFMVFETSEFDKQIPEPSAAVAAVMGLVAMMVRRRV</sequence>
<organism evidence="2 3">
    <name type="scientific">Botrimarina colliarenosi</name>
    <dbReference type="NCBI Taxonomy" id="2528001"/>
    <lineage>
        <taxon>Bacteria</taxon>
        <taxon>Pseudomonadati</taxon>
        <taxon>Planctomycetota</taxon>
        <taxon>Planctomycetia</taxon>
        <taxon>Pirellulales</taxon>
        <taxon>Lacipirellulaceae</taxon>
        <taxon>Botrimarina</taxon>
    </lineage>
</organism>
<feature type="chain" id="PRO_5022913690" description="PEP-CTERM protein-sorting domain-containing protein" evidence="1">
    <location>
        <begin position="31"/>
        <end position="291"/>
    </location>
</feature>
<dbReference type="Proteomes" id="UP000317421">
    <property type="component" value="Unassembled WGS sequence"/>
</dbReference>
<keyword evidence="3" id="KW-1185">Reference proteome</keyword>
<feature type="signal peptide" evidence="1">
    <location>
        <begin position="1"/>
        <end position="30"/>
    </location>
</feature>
<keyword evidence="1" id="KW-0732">Signal</keyword>
<name>A0A5C6A9Y3_9BACT</name>